<dbReference type="EMBL" id="JBBMFM010000110">
    <property type="protein sequence ID" value="MEQ2427520.1"/>
    <property type="molecule type" value="Genomic_DNA"/>
</dbReference>
<dbReference type="Proteomes" id="UP001454086">
    <property type="component" value="Unassembled WGS sequence"/>
</dbReference>
<feature type="transmembrane region" description="Helical" evidence="1">
    <location>
        <begin position="162"/>
        <end position="181"/>
    </location>
</feature>
<dbReference type="SUPFAM" id="SSF55874">
    <property type="entry name" value="ATPase domain of HSP90 chaperone/DNA topoisomerase II/histidine kinase"/>
    <property type="match status" value="1"/>
</dbReference>
<gene>
    <name evidence="3" type="ORF">WMQ36_21375</name>
</gene>
<keyword evidence="1" id="KW-1133">Transmembrane helix</keyword>
<feature type="transmembrane region" description="Helical" evidence="1">
    <location>
        <begin position="60"/>
        <end position="80"/>
    </location>
</feature>
<dbReference type="InterPro" id="IPR036890">
    <property type="entry name" value="HATPase_C_sf"/>
</dbReference>
<feature type="transmembrane region" description="Helical" evidence="1">
    <location>
        <begin position="87"/>
        <end position="108"/>
    </location>
</feature>
<dbReference type="PANTHER" id="PTHR40448:SF1">
    <property type="entry name" value="TWO-COMPONENT SENSOR HISTIDINE KINASE"/>
    <property type="match status" value="1"/>
</dbReference>
<keyword evidence="4" id="KW-1185">Reference proteome</keyword>
<reference evidence="3 4" key="1">
    <citation type="submission" date="2024-03" db="EMBL/GenBank/DDBJ databases">
        <title>Human intestinal bacterial collection.</title>
        <authorList>
            <person name="Pauvert C."/>
            <person name="Hitch T.C.A."/>
            <person name="Clavel T."/>
        </authorList>
    </citation>
    <scope>NUCLEOTIDE SEQUENCE [LARGE SCALE GENOMIC DNA]</scope>
    <source>
        <strain evidence="3 4">CLA-SR-H021</strain>
    </source>
</reference>
<keyword evidence="1" id="KW-0812">Transmembrane</keyword>
<dbReference type="PANTHER" id="PTHR40448">
    <property type="entry name" value="TWO-COMPONENT SENSOR HISTIDINE KINASE"/>
    <property type="match status" value="1"/>
</dbReference>
<name>A0ABV1DAX0_9FIRM</name>
<dbReference type="Gene3D" id="3.30.565.10">
    <property type="entry name" value="Histidine kinase-like ATPase, C-terminal domain"/>
    <property type="match status" value="1"/>
</dbReference>
<evidence type="ECO:0000313" key="4">
    <source>
        <dbReference type="Proteomes" id="UP001454086"/>
    </source>
</evidence>
<evidence type="ECO:0000256" key="1">
    <source>
        <dbReference type="SAM" id="Phobius"/>
    </source>
</evidence>
<evidence type="ECO:0000259" key="2">
    <source>
        <dbReference type="Pfam" id="PF14501"/>
    </source>
</evidence>
<accession>A0ABV1DAX0</accession>
<feature type="transmembrane region" description="Helical" evidence="1">
    <location>
        <begin position="193"/>
        <end position="213"/>
    </location>
</feature>
<protein>
    <submittedName>
        <fullName evidence="3">GHKL domain-containing protein</fullName>
    </submittedName>
</protein>
<organism evidence="3 4">
    <name type="scientific">Enterocloster hominis</name>
    <name type="common">ex Hitch et al. 2024</name>
    <dbReference type="NCBI Taxonomy" id="1917870"/>
    <lineage>
        <taxon>Bacteria</taxon>
        <taxon>Bacillati</taxon>
        <taxon>Bacillota</taxon>
        <taxon>Clostridia</taxon>
        <taxon>Lachnospirales</taxon>
        <taxon>Lachnospiraceae</taxon>
        <taxon>Enterocloster</taxon>
    </lineage>
</organism>
<comment type="caution">
    <text evidence="3">The sequence shown here is derived from an EMBL/GenBank/DDBJ whole genome shotgun (WGS) entry which is preliminary data.</text>
</comment>
<proteinExistence type="predicted"/>
<feature type="transmembrane region" description="Helical" evidence="1">
    <location>
        <begin position="128"/>
        <end position="150"/>
    </location>
</feature>
<feature type="domain" description="Sensor histidine kinase NatK-like C-terminal" evidence="2">
    <location>
        <begin position="334"/>
        <end position="433"/>
    </location>
</feature>
<dbReference type="Pfam" id="PF14501">
    <property type="entry name" value="HATPase_c_5"/>
    <property type="match status" value="1"/>
</dbReference>
<keyword evidence="1" id="KW-0472">Membrane</keyword>
<sequence length="438" mass="49386">MEGSAAASYVIDVLSTIMAVEYMDHGFEKKYSGAARIMLFAGGCTAYYGIMALLNRHAAFEGGLGISYGVVLAAYGFIALNGKMQRILVHSFLWVLVAISSSYMMYGAMGIITGSSLNTLLVMDRKAVVFPMLAGCALKFSMGRAALALYGQKKGMGQAEDGMLAGTFFCMFILILGMFLLEEGRLDQRGRYFLSLCMLAGILGVIVLIGSFYHRLEQYRREQCETEFRRETRFQQEEQIKDLYRMGREVNHLRHDMKGRLNVLYRLVTKERYGEAADYIERMGADLGNYPELPQDTGNEGLNAALIKAVQECREKGIRFRYVVMGRQDRIDSMDMGTLLYNLISNGIEACMEAGTGRELELVVREEEGTTEIFMENTISGSVIMDNPNLESRKPEDRYHGFGMETIRGIVDKYQGCYSYREETGRFIQEINLREVSE</sequence>
<feature type="transmembrane region" description="Helical" evidence="1">
    <location>
        <begin position="35"/>
        <end position="54"/>
    </location>
</feature>
<dbReference type="InterPro" id="IPR032834">
    <property type="entry name" value="NatK-like_C"/>
</dbReference>
<evidence type="ECO:0000313" key="3">
    <source>
        <dbReference type="EMBL" id="MEQ2427520.1"/>
    </source>
</evidence>
<dbReference type="RefSeq" id="WP_008722024.1">
    <property type="nucleotide sequence ID" value="NZ_JBBMFM010000110.1"/>
</dbReference>